<organism evidence="1 2">
    <name type="scientific">Candidatus Defluviibacterium haderslevense</name>
    <dbReference type="NCBI Taxonomy" id="2981993"/>
    <lineage>
        <taxon>Bacteria</taxon>
        <taxon>Pseudomonadati</taxon>
        <taxon>Bacteroidota</taxon>
        <taxon>Saprospiria</taxon>
        <taxon>Saprospirales</taxon>
        <taxon>Saprospiraceae</taxon>
        <taxon>Candidatus Defluviibacterium</taxon>
    </lineage>
</organism>
<dbReference type="InterPro" id="IPR042226">
    <property type="entry name" value="eFR1_2_sf"/>
</dbReference>
<protein>
    <recommendedName>
        <fullName evidence="3">Translational machinery protein</fullName>
    </recommendedName>
</protein>
<evidence type="ECO:0000313" key="1">
    <source>
        <dbReference type="EMBL" id="MBK9717864.1"/>
    </source>
</evidence>
<name>A0A9D7XDE7_9BACT</name>
<dbReference type="EMBL" id="JADKFW010000005">
    <property type="protein sequence ID" value="MBK9717864.1"/>
    <property type="molecule type" value="Genomic_DNA"/>
</dbReference>
<reference evidence="1 2" key="1">
    <citation type="submission" date="2020-10" db="EMBL/GenBank/DDBJ databases">
        <title>Connecting structure to function with the recovery of over 1000 high-quality activated sludge metagenome-assembled genomes encoding full-length rRNA genes using long-read sequencing.</title>
        <authorList>
            <person name="Singleton C.M."/>
            <person name="Petriglieri F."/>
            <person name="Kristensen J.M."/>
            <person name="Kirkegaard R.H."/>
            <person name="Michaelsen T.Y."/>
            <person name="Andersen M.H."/>
            <person name="Karst S.M."/>
            <person name="Dueholm M.S."/>
            <person name="Nielsen P.H."/>
            <person name="Albertsen M."/>
        </authorList>
    </citation>
    <scope>NUCLEOTIDE SEQUENCE [LARGE SCALE GENOMIC DNA]</scope>
    <source>
        <strain evidence="1">Ribe_18-Q3-R11-54_BAT3C.373</strain>
    </source>
</reference>
<dbReference type="Proteomes" id="UP000808349">
    <property type="component" value="Unassembled WGS sequence"/>
</dbReference>
<sequence length="132" mass="15308">MNNMDYQGKKVIGVWIDHKHAYVIGNADSQHDGTYDVLHKIEAPHMTDHNNSEKTHHTKETIQLHHLYKDVSKHLETADAIYIIGPGTAQEELKNYLKESQHFKNKEIQLGTADHLTMNQMVAQVRTHFYHN</sequence>
<dbReference type="AlphaFoldDB" id="A0A9D7XDE7"/>
<evidence type="ECO:0000313" key="2">
    <source>
        <dbReference type="Proteomes" id="UP000808349"/>
    </source>
</evidence>
<comment type="caution">
    <text evidence="1">The sequence shown here is derived from an EMBL/GenBank/DDBJ whole genome shotgun (WGS) entry which is preliminary data.</text>
</comment>
<dbReference type="Gene3D" id="3.30.420.60">
    <property type="entry name" value="eRF1 domain 2"/>
    <property type="match status" value="1"/>
</dbReference>
<dbReference type="SUPFAM" id="SSF53137">
    <property type="entry name" value="Translational machinery components"/>
    <property type="match status" value="1"/>
</dbReference>
<accession>A0A9D7XDE7</accession>
<gene>
    <name evidence="1" type="ORF">IPO85_10180</name>
</gene>
<proteinExistence type="predicted"/>
<evidence type="ECO:0008006" key="3">
    <source>
        <dbReference type="Google" id="ProtNLM"/>
    </source>
</evidence>